<gene>
    <name evidence="1" type="ORF">D7044_08660</name>
</gene>
<name>A0A3A9YGK5_9ACTN</name>
<proteinExistence type="predicted"/>
<accession>A0A3A9YGK5</accession>
<dbReference type="AlphaFoldDB" id="A0A3A9YGK5"/>
<dbReference type="Proteomes" id="UP000275865">
    <property type="component" value="Unassembled WGS sequence"/>
</dbReference>
<evidence type="ECO:0000313" key="1">
    <source>
        <dbReference type="EMBL" id="RKN33824.1"/>
    </source>
</evidence>
<reference evidence="1 2" key="1">
    <citation type="submission" date="2018-09" db="EMBL/GenBank/DDBJ databases">
        <title>Micromonospora sp. nov. MS1-9, isolated from a root of Musa sp.</title>
        <authorList>
            <person name="Kuncharoen N."/>
            <person name="Kudo T."/>
            <person name="Ohkuma M."/>
            <person name="Yuki M."/>
            <person name="Tanasupawat S."/>
        </authorList>
    </citation>
    <scope>NUCLEOTIDE SEQUENCE [LARGE SCALE GENOMIC DNA]</scope>
    <source>
        <strain evidence="1 2">MS1-9</strain>
    </source>
</reference>
<dbReference type="EMBL" id="RAZT01000004">
    <property type="protein sequence ID" value="RKN33824.1"/>
    <property type="molecule type" value="Genomic_DNA"/>
</dbReference>
<organism evidence="1 2">
    <name type="scientific">Micromonospora musae</name>
    <dbReference type="NCBI Taxonomy" id="1894970"/>
    <lineage>
        <taxon>Bacteria</taxon>
        <taxon>Bacillati</taxon>
        <taxon>Actinomycetota</taxon>
        <taxon>Actinomycetes</taxon>
        <taxon>Micromonosporales</taxon>
        <taxon>Micromonosporaceae</taxon>
        <taxon>Micromonospora</taxon>
    </lineage>
</organism>
<comment type="caution">
    <text evidence="1">The sequence shown here is derived from an EMBL/GenBank/DDBJ whole genome shotgun (WGS) entry which is preliminary data.</text>
</comment>
<evidence type="ECO:0000313" key="2">
    <source>
        <dbReference type="Proteomes" id="UP000275865"/>
    </source>
</evidence>
<sequence length="73" mass="8574">MPDIPLDRYGRILAGENEGYFIRIHFDAEVTHGYYVFLVDDIDSPTDGGDYWVMDMAELANMFHGSEWRIEWL</sequence>
<protein>
    <submittedName>
        <fullName evidence="1">Uncharacterized protein</fullName>
    </submittedName>
</protein>